<dbReference type="HAMAP" id="MF_00195">
    <property type="entry name" value="GTPase_Der"/>
    <property type="match status" value="1"/>
</dbReference>
<feature type="binding site" evidence="8">
    <location>
        <begin position="209"/>
        <end position="216"/>
    </location>
    <ligand>
        <name>GTP</name>
        <dbReference type="ChEBI" id="CHEBI:37565"/>
        <label>2</label>
    </ligand>
</feature>
<gene>
    <name evidence="8" type="primary">der</name>
    <name evidence="12" type="ORF">F6X38_08740</name>
</gene>
<organism evidence="12 13">
    <name type="scientific">Plantimonas leprariae</name>
    <dbReference type="NCBI Taxonomy" id="2615207"/>
    <lineage>
        <taxon>Bacteria</taxon>
        <taxon>Pseudomonadati</taxon>
        <taxon>Pseudomonadota</taxon>
        <taxon>Alphaproteobacteria</taxon>
        <taxon>Hyphomicrobiales</taxon>
        <taxon>Aurantimonadaceae</taxon>
        <taxon>Plantimonas</taxon>
    </lineage>
</organism>
<evidence type="ECO:0000256" key="5">
    <source>
        <dbReference type="ARBA" id="ARBA00022741"/>
    </source>
</evidence>
<dbReference type="PANTHER" id="PTHR43834">
    <property type="entry name" value="GTPASE DER"/>
    <property type="match status" value="1"/>
</dbReference>
<comment type="similarity">
    <text evidence="1 8 9 10">Belongs to the TRAFAC class TrmE-Era-EngA-EngB-Septin-like GTPase superfamily. EngA (Der) GTPase family.</text>
</comment>
<feature type="binding site" evidence="8">
    <location>
        <begin position="8"/>
        <end position="15"/>
    </location>
    <ligand>
        <name>GTP</name>
        <dbReference type="ChEBI" id="CHEBI:37565"/>
        <label>1</label>
    </ligand>
</feature>
<dbReference type="PROSITE" id="PS51712">
    <property type="entry name" value="G_ENGA"/>
    <property type="match status" value="2"/>
</dbReference>
<protein>
    <recommendedName>
        <fullName evidence="2 8">GTPase Der</fullName>
    </recommendedName>
    <alternativeName>
        <fullName evidence="7 8">GTP-binding protein EngA</fullName>
    </alternativeName>
</protein>
<reference evidence="12 13" key="1">
    <citation type="submission" date="2019-09" db="EMBL/GenBank/DDBJ databases">
        <title>YIM 132180 draft genome.</title>
        <authorList>
            <person name="Zhang K."/>
        </authorList>
    </citation>
    <scope>NUCLEOTIDE SEQUENCE [LARGE SCALE GENOMIC DNA]</scope>
    <source>
        <strain evidence="12 13">YIM 132180</strain>
    </source>
</reference>
<dbReference type="PANTHER" id="PTHR43834:SF6">
    <property type="entry name" value="GTPASE DER"/>
    <property type="match status" value="1"/>
</dbReference>
<dbReference type="InterPro" id="IPR031166">
    <property type="entry name" value="G_ENGA"/>
</dbReference>
<dbReference type="InterPro" id="IPR027417">
    <property type="entry name" value="P-loop_NTPase"/>
</dbReference>
<evidence type="ECO:0000259" key="11">
    <source>
        <dbReference type="PROSITE" id="PS51712"/>
    </source>
</evidence>
<feature type="domain" description="EngA-type G" evidence="11">
    <location>
        <begin position="203"/>
        <end position="378"/>
    </location>
</feature>
<keyword evidence="3 8" id="KW-0690">Ribosome biogenesis</keyword>
<dbReference type="Gene3D" id="3.30.300.20">
    <property type="match status" value="1"/>
</dbReference>
<keyword evidence="13" id="KW-1185">Reference proteome</keyword>
<dbReference type="SUPFAM" id="SSF52540">
    <property type="entry name" value="P-loop containing nucleoside triphosphate hydrolases"/>
    <property type="match status" value="2"/>
</dbReference>
<evidence type="ECO:0000256" key="6">
    <source>
        <dbReference type="ARBA" id="ARBA00023134"/>
    </source>
</evidence>
<dbReference type="FunFam" id="3.40.50.300:FF:000057">
    <property type="entry name" value="GTPase Der"/>
    <property type="match status" value="1"/>
</dbReference>
<feature type="binding site" evidence="8">
    <location>
        <begin position="118"/>
        <end position="121"/>
    </location>
    <ligand>
        <name>GTP</name>
        <dbReference type="ChEBI" id="CHEBI:37565"/>
        <label>1</label>
    </ligand>
</feature>
<comment type="subunit">
    <text evidence="8">Associates with the 50S ribosomal subunit.</text>
</comment>
<evidence type="ECO:0000256" key="4">
    <source>
        <dbReference type="ARBA" id="ARBA00022737"/>
    </source>
</evidence>
<evidence type="ECO:0000256" key="8">
    <source>
        <dbReference type="HAMAP-Rule" id="MF_00195"/>
    </source>
</evidence>
<dbReference type="CDD" id="cd01895">
    <property type="entry name" value="EngA2"/>
    <property type="match status" value="1"/>
</dbReference>
<evidence type="ECO:0000256" key="9">
    <source>
        <dbReference type="PROSITE-ProRule" id="PRU01049"/>
    </source>
</evidence>
<dbReference type="InterPro" id="IPR006073">
    <property type="entry name" value="GTP-bd"/>
</dbReference>
<keyword evidence="6 8" id="KW-0342">GTP-binding</keyword>
<dbReference type="GO" id="GO:0005525">
    <property type="term" value="F:GTP binding"/>
    <property type="evidence" value="ECO:0007669"/>
    <property type="project" value="UniProtKB-UniRule"/>
</dbReference>
<dbReference type="RefSeq" id="WP_150969329.1">
    <property type="nucleotide sequence ID" value="NZ_VZDO01000005.1"/>
</dbReference>
<accession>A0A7V7U0E2</accession>
<dbReference type="InterPro" id="IPR005225">
    <property type="entry name" value="Small_GTP-bd"/>
</dbReference>
<evidence type="ECO:0000256" key="2">
    <source>
        <dbReference type="ARBA" id="ARBA00020953"/>
    </source>
</evidence>
<evidence type="ECO:0000256" key="10">
    <source>
        <dbReference type="RuleBase" id="RU004481"/>
    </source>
</evidence>
<dbReference type="InterPro" id="IPR032859">
    <property type="entry name" value="KH_dom-like"/>
</dbReference>
<comment type="function">
    <text evidence="8 10">GTPase that plays an essential role in the late steps of ribosome biogenesis.</text>
</comment>
<keyword evidence="4 10" id="KW-0677">Repeat</keyword>
<dbReference type="Pfam" id="PF01926">
    <property type="entry name" value="MMR_HSR1"/>
    <property type="match status" value="2"/>
</dbReference>
<feature type="binding site" evidence="8">
    <location>
        <begin position="321"/>
        <end position="324"/>
    </location>
    <ligand>
        <name>GTP</name>
        <dbReference type="ChEBI" id="CHEBI:37565"/>
        <label>2</label>
    </ligand>
</feature>
<name>A0A7V7U0E2_9HYPH</name>
<sequence>MVSVAIVGRPNVGKSTLFNRLVGKRLALVDDRPGVTRDRRGGEARLLDLEFSIIDTAGLETAPNESLEARMRGQTERAIEEADLSLFLVDAKSGITPDDKFFGDLLRRRGRPVVLVANKSEARGSDAGFYDSYSLGLGEPVAISAEHGEGMGDLRDAMVAALGPDAFALDEEEVEEAETSVPITPPGGDDEEVIEAYDATKPLRIAVVGRPNAGKSTLVNRFLGEDRLLTGPEAGITRDSISVEWDWRGRRIKMFDTAGLRRRAKVQEKLEKLSVADALRAVKFAEVVVIVLDAAIPFERQDLAIADLVVREGRAPVIAFNKWDLVEDRQAVLAALREMTERLLPQARGIRAVPVSGETGEGLDRLMQSIAQTHETWNRRISTAKLNQWLDRVTSHHPPPAVAGRRVNIKYMTQVKTRPPTFVLSTTRPEALGASYQRYLVNGLRETFDLGGVPIRLNFRKGQNPYAGRAKRAK</sequence>
<dbReference type="GO" id="GO:0042254">
    <property type="term" value="P:ribosome biogenesis"/>
    <property type="evidence" value="ECO:0007669"/>
    <property type="project" value="UniProtKB-KW"/>
</dbReference>
<dbReference type="NCBIfam" id="TIGR03594">
    <property type="entry name" value="GTPase_EngA"/>
    <property type="match status" value="1"/>
</dbReference>
<comment type="caution">
    <text evidence="12">The sequence shown here is derived from an EMBL/GenBank/DDBJ whole genome shotgun (WGS) entry which is preliminary data.</text>
</comment>
<dbReference type="PIRSF" id="PIRSF006485">
    <property type="entry name" value="GTP-binding_EngA"/>
    <property type="match status" value="1"/>
</dbReference>
<evidence type="ECO:0000256" key="1">
    <source>
        <dbReference type="ARBA" id="ARBA00008279"/>
    </source>
</evidence>
<evidence type="ECO:0000313" key="12">
    <source>
        <dbReference type="EMBL" id="KAB0680256.1"/>
    </source>
</evidence>
<evidence type="ECO:0000313" key="13">
    <source>
        <dbReference type="Proteomes" id="UP000432089"/>
    </source>
</evidence>
<dbReference type="AlphaFoldDB" id="A0A7V7U0E2"/>
<evidence type="ECO:0000256" key="3">
    <source>
        <dbReference type="ARBA" id="ARBA00022517"/>
    </source>
</evidence>
<dbReference type="Proteomes" id="UP000432089">
    <property type="component" value="Unassembled WGS sequence"/>
</dbReference>
<keyword evidence="5 8" id="KW-0547">Nucleotide-binding</keyword>
<dbReference type="FunFam" id="3.30.300.20:FF:000004">
    <property type="entry name" value="GTPase Der"/>
    <property type="match status" value="1"/>
</dbReference>
<dbReference type="InterPro" id="IPR016484">
    <property type="entry name" value="GTPase_Der"/>
</dbReference>
<dbReference type="InterPro" id="IPR015946">
    <property type="entry name" value="KH_dom-like_a/b"/>
</dbReference>
<evidence type="ECO:0000256" key="7">
    <source>
        <dbReference type="ARBA" id="ARBA00032345"/>
    </source>
</evidence>
<dbReference type="CDD" id="cd01894">
    <property type="entry name" value="EngA1"/>
    <property type="match status" value="1"/>
</dbReference>
<dbReference type="EMBL" id="VZDO01000005">
    <property type="protein sequence ID" value="KAB0680256.1"/>
    <property type="molecule type" value="Genomic_DNA"/>
</dbReference>
<feature type="binding site" evidence="8">
    <location>
        <begin position="55"/>
        <end position="59"/>
    </location>
    <ligand>
        <name>GTP</name>
        <dbReference type="ChEBI" id="CHEBI:37565"/>
        <label>1</label>
    </ligand>
</feature>
<proteinExistence type="inferred from homology"/>
<dbReference type="Gene3D" id="3.40.50.300">
    <property type="entry name" value="P-loop containing nucleotide triphosphate hydrolases"/>
    <property type="match status" value="2"/>
</dbReference>
<dbReference type="PRINTS" id="PR00326">
    <property type="entry name" value="GTP1OBG"/>
</dbReference>
<feature type="binding site" evidence="8">
    <location>
        <begin position="256"/>
        <end position="260"/>
    </location>
    <ligand>
        <name>GTP</name>
        <dbReference type="ChEBI" id="CHEBI:37565"/>
        <label>2</label>
    </ligand>
</feature>
<dbReference type="NCBIfam" id="TIGR00231">
    <property type="entry name" value="small_GTP"/>
    <property type="match status" value="2"/>
</dbReference>
<feature type="domain" description="EngA-type G" evidence="11">
    <location>
        <begin position="2"/>
        <end position="166"/>
    </location>
</feature>
<dbReference type="Pfam" id="PF14714">
    <property type="entry name" value="KH_dom-like"/>
    <property type="match status" value="1"/>
</dbReference>